<sequence length="146" mass="16326">MKKVLKITIITTAVLLVFNLISHAQCKAFAKKICKEELSPYTHDGNYHAAILTEGEEAELYKTFYSDQEYRISICGSGKLPNVEFKVMDASKNVLYNNKSNNYSGIWDFKLESSQQLKIMVKIPAGDASEEPASGCVAIMFGFKVK</sequence>
<accession>X1HL30</accession>
<reference evidence="1" key="1">
    <citation type="journal article" date="2014" name="Front. Microbiol.">
        <title>High frequency of phylogenetically diverse reductive dehalogenase-homologous genes in deep subseafloor sedimentary metagenomes.</title>
        <authorList>
            <person name="Kawai M."/>
            <person name="Futagami T."/>
            <person name="Toyoda A."/>
            <person name="Takaki Y."/>
            <person name="Nishi S."/>
            <person name="Hori S."/>
            <person name="Arai W."/>
            <person name="Tsubouchi T."/>
            <person name="Morono Y."/>
            <person name="Uchiyama I."/>
            <person name="Ito T."/>
            <person name="Fujiyama A."/>
            <person name="Inagaki F."/>
            <person name="Takami H."/>
        </authorList>
    </citation>
    <scope>NUCLEOTIDE SEQUENCE</scope>
    <source>
        <strain evidence="1">Expedition CK06-06</strain>
    </source>
</reference>
<evidence type="ECO:0000313" key="1">
    <source>
        <dbReference type="EMBL" id="GAH70187.1"/>
    </source>
</evidence>
<dbReference type="EMBL" id="BARU01027082">
    <property type="protein sequence ID" value="GAH70187.1"/>
    <property type="molecule type" value="Genomic_DNA"/>
</dbReference>
<organism evidence="1">
    <name type="scientific">marine sediment metagenome</name>
    <dbReference type="NCBI Taxonomy" id="412755"/>
    <lineage>
        <taxon>unclassified sequences</taxon>
        <taxon>metagenomes</taxon>
        <taxon>ecological metagenomes</taxon>
    </lineage>
</organism>
<name>X1HL30_9ZZZZ</name>
<proteinExistence type="predicted"/>
<gene>
    <name evidence="1" type="ORF">S03H2_43416</name>
</gene>
<comment type="caution">
    <text evidence="1">The sequence shown here is derived from an EMBL/GenBank/DDBJ whole genome shotgun (WGS) entry which is preliminary data.</text>
</comment>
<dbReference type="AlphaFoldDB" id="X1HL30"/>
<protein>
    <submittedName>
        <fullName evidence="1">Uncharacterized protein</fullName>
    </submittedName>
</protein>